<accession>A0ABQ2IWV0</accession>
<reference evidence="3" key="1">
    <citation type="journal article" date="2019" name="Int. J. Syst. Evol. Microbiol.">
        <title>The Global Catalogue of Microorganisms (GCM) 10K type strain sequencing project: providing services to taxonomists for standard genome sequencing and annotation.</title>
        <authorList>
            <consortium name="The Broad Institute Genomics Platform"/>
            <consortium name="The Broad Institute Genome Sequencing Center for Infectious Disease"/>
            <person name="Wu L."/>
            <person name="Ma J."/>
        </authorList>
    </citation>
    <scope>NUCLEOTIDE SEQUENCE [LARGE SCALE GENOMIC DNA]</scope>
    <source>
        <strain evidence="3">CGMCC 4.7319</strain>
    </source>
</reference>
<dbReference type="EMBL" id="BMNC01000032">
    <property type="protein sequence ID" value="GGN29614.1"/>
    <property type="molecule type" value="Genomic_DNA"/>
</dbReference>
<keyword evidence="3" id="KW-1185">Reference proteome</keyword>
<name>A0ABQ2IWV0_9PSEU</name>
<evidence type="ECO:0000313" key="3">
    <source>
        <dbReference type="Proteomes" id="UP000597656"/>
    </source>
</evidence>
<protein>
    <submittedName>
        <fullName evidence="2">Uncharacterized protein</fullName>
    </submittedName>
</protein>
<evidence type="ECO:0000313" key="2">
    <source>
        <dbReference type="EMBL" id="GGN29614.1"/>
    </source>
</evidence>
<evidence type="ECO:0000256" key="1">
    <source>
        <dbReference type="SAM" id="MobiDB-lite"/>
    </source>
</evidence>
<gene>
    <name evidence="2" type="ORF">GCM10011609_86800</name>
</gene>
<dbReference type="Proteomes" id="UP000597656">
    <property type="component" value="Unassembled WGS sequence"/>
</dbReference>
<proteinExistence type="predicted"/>
<organism evidence="2 3">
    <name type="scientific">Lentzea pudingi</name>
    <dbReference type="NCBI Taxonomy" id="1789439"/>
    <lineage>
        <taxon>Bacteria</taxon>
        <taxon>Bacillati</taxon>
        <taxon>Actinomycetota</taxon>
        <taxon>Actinomycetes</taxon>
        <taxon>Pseudonocardiales</taxon>
        <taxon>Pseudonocardiaceae</taxon>
        <taxon>Lentzea</taxon>
    </lineage>
</organism>
<comment type="caution">
    <text evidence="2">The sequence shown here is derived from an EMBL/GenBank/DDBJ whole genome shotgun (WGS) entry which is preliminary data.</text>
</comment>
<sequence length="85" mass="9253">MRLNIGAQASRETCLHVASSGARSNLCGNSSRGSDQMRAPRQPAEASRFERLDVATEARKNVAVPRVKALANPRYAQSQRVEGDE</sequence>
<feature type="region of interest" description="Disordered" evidence="1">
    <location>
        <begin position="18"/>
        <end position="47"/>
    </location>
</feature>
<feature type="compositionally biased region" description="Polar residues" evidence="1">
    <location>
        <begin position="21"/>
        <end position="34"/>
    </location>
</feature>